<organism evidence="2 3">
    <name type="scientific">Tribolium castaneum</name>
    <name type="common">Red flour beetle</name>
    <dbReference type="NCBI Taxonomy" id="7070"/>
    <lineage>
        <taxon>Eukaryota</taxon>
        <taxon>Metazoa</taxon>
        <taxon>Ecdysozoa</taxon>
        <taxon>Arthropoda</taxon>
        <taxon>Hexapoda</taxon>
        <taxon>Insecta</taxon>
        <taxon>Pterygota</taxon>
        <taxon>Neoptera</taxon>
        <taxon>Endopterygota</taxon>
        <taxon>Coleoptera</taxon>
        <taxon>Polyphaga</taxon>
        <taxon>Cucujiformia</taxon>
        <taxon>Tenebrionidae</taxon>
        <taxon>Tenebrionidae incertae sedis</taxon>
        <taxon>Tribolium</taxon>
    </lineage>
</organism>
<protein>
    <submittedName>
        <fullName evidence="2">Antimicrobial peptide</fullName>
    </submittedName>
</protein>
<keyword evidence="3" id="KW-1185">Reference proteome</keyword>
<name>D6W9Y9_TRICA</name>
<keyword evidence="1" id="KW-0732">Signal</keyword>
<feature type="signal peptide" evidence="1">
    <location>
        <begin position="1"/>
        <end position="19"/>
    </location>
</feature>
<proteinExistence type="predicted"/>
<dbReference type="HOGENOM" id="CLU_2443670_0_0_1"/>
<accession>D6W9Y9</accession>
<gene>
    <name evidence="2" type="primary">AUGUSTUS-3.0.2_00500</name>
    <name evidence="2" type="ORF">TcasGA2_TC000500</name>
</gene>
<reference evidence="2 3" key="2">
    <citation type="journal article" date="2010" name="Nucleic Acids Res.">
        <title>BeetleBase in 2010: revisions to provide comprehensive genomic information for Tribolium castaneum.</title>
        <authorList>
            <person name="Kim H.S."/>
            <person name="Murphy T."/>
            <person name="Xia J."/>
            <person name="Caragea D."/>
            <person name="Park Y."/>
            <person name="Beeman R.W."/>
            <person name="Lorenzen M.D."/>
            <person name="Butcher S."/>
            <person name="Manak J.R."/>
            <person name="Brown S.J."/>
        </authorList>
    </citation>
    <scope>GENOME REANNOTATION</scope>
    <source>
        <strain evidence="2 3">Georgia GA2</strain>
    </source>
</reference>
<evidence type="ECO:0000256" key="1">
    <source>
        <dbReference type="SAM" id="SignalP"/>
    </source>
</evidence>
<feature type="chain" id="PRO_5003089021" evidence="1">
    <location>
        <begin position="20"/>
        <end position="90"/>
    </location>
</feature>
<dbReference type="KEGG" id="tca:103315122"/>
<dbReference type="Proteomes" id="UP000007266">
    <property type="component" value="Linkage group 2"/>
</dbReference>
<reference evidence="2 3" key="1">
    <citation type="journal article" date="2008" name="Nature">
        <title>The genome of the model beetle and pest Tribolium castaneum.</title>
        <authorList>
            <consortium name="Tribolium Genome Sequencing Consortium"/>
            <person name="Richards S."/>
            <person name="Gibbs R.A."/>
            <person name="Weinstock G.M."/>
            <person name="Brown S.J."/>
            <person name="Denell R."/>
            <person name="Beeman R.W."/>
            <person name="Gibbs R."/>
            <person name="Beeman R.W."/>
            <person name="Brown S.J."/>
            <person name="Bucher G."/>
            <person name="Friedrich M."/>
            <person name="Grimmelikhuijzen C.J."/>
            <person name="Klingler M."/>
            <person name="Lorenzen M."/>
            <person name="Richards S."/>
            <person name="Roth S."/>
            <person name="Schroder R."/>
            <person name="Tautz D."/>
            <person name="Zdobnov E.M."/>
            <person name="Muzny D."/>
            <person name="Gibbs R.A."/>
            <person name="Weinstock G.M."/>
            <person name="Attaway T."/>
            <person name="Bell S."/>
            <person name="Buhay C.J."/>
            <person name="Chandrabose M.N."/>
            <person name="Chavez D."/>
            <person name="Clerk-Blankenburg K.P."/>
            <person name="Cree A."/>
            <person name="Dao M."/>
            <person name="Davis C."/>
            <person name="Chacko J."/>
            <person name="Dinh H."/>
            <person name="Dugan-Rocha S."/>
            <person name="Fowler G."/>
            <person name="Garner T.T."/>
            <person name="Garnes J."/>
            <person name="Gnirke A."/>
            <person name="Hawes A."/>
            <person name="Hernandez J."/>
            <person name="Hines S."/>
            <person name="Holder M."/>
            <person name="Hume J."/>
            <person name="Jhangiani S.N."/>
            <person name="Joshi V."/>
            <person name="Khan Z.M."/>
            <person name="Jackson L."/>
            <person name="Kovar C."/>
            <person name="Kowis A."/>
            <person name="Lee S."/>
            <person name="Lewis L.R."/>
            <person name="Margolis J."/>
            <person name="Morgan M."/>
            <person name="Nazareth L.V."/>
            <person name="Nguyen N."/>
            <person name="Okwuonu G."/>
            <person name="Parker D."/>
            <person name="Richards S."/>
            <person name="Ruiz S.J."/>
            <person name="Santibanez J."/>
            <person name="Savard J."/>
            <person name="Scherer S.E."/>
            <person name="Schneider B."/>
            <person name="Sodergren E."/>
            <person name="Tautz D."/>
            <person name="Vattahil S."/>
            <person name="Villasana D."/>
            <person name="White C.S."/>
            <person name="Wright R."/>
            <person name="Park Y."/>
            <person name="Beeman R.W."/>
            <person name="Lord J."/>
            <person name="Oppert B."/>
            <person name="Lorenzen M."/>
            <person name="Brown S."/>
            <person name="Wang L."/>
            <person name="Savard J."/>
            <person name="Tautz D."/>
            <person name="Richards S."/>
            <person name="Weinstock G."/>
            <person name="Gibbs R.A."/>
            <person name="Liu Y."/>
            <person name="Worley K."/>
            <person name="Weinstock G."/>
            <person name="Elsik C.G."/>
            <person name="Reese J.T."/>
            <person name="Elhaik E."/>
            <person name="Landan G."/>
            <person name="Graur D."/>
            <person name="Arensburger P."/>
            <person name="Atkinson P."/>
            <person name="Beeman R.W."/>
            <person name="Beidler J."/>
            <person name="Brown S.J."/>
            <person name="Demuth J.P."/>
            <person name="Drury D.W."/>
            <person name="Du Y.Z."/>
            <person name="Fujiwara H."/>
            <person name="Lorenzen M."/>
            <person name="Maselli V."/>
            <person name="Osanai M."/>
            <person name="Park Y."/>
            <person name="Robertson H.M."/>
            <person name="Tu Z."/>
            <person name="Wang J.J."/>
            <person name="Wang S."/>
            <person name="Richards S."/>
            <person name="Song H."/>
            <person name="Zhang L."/>
            <person name="Sodergren E."/>
            <person name="Werner D."/>
            <person name="Stanke M."/>
            <person name="Morgenstern B."/>
            <person name="Solovyev V."/>
            <person name="Kosarev P."/>
            <person name="Brown G."/>
            <person name="Chen H.C."/>
            <person name="Ermolaeva O."/>
            <person name="Hlavina W."/>
            <person name="Kapustin Y."/>
            <person name="Kiryutin B."/>
            <person name="Kitts P."/>
            <person name="Maglott D."/>
            <person name="Pruitt K."/>
            <person name="Sapojnikov V."/>
            <person name="Souvorov A."/>
            <person name="Mackey A.J."/>
            <person name="Waterhouse R.M."/>
            <person name="Wyder S."/>
            <person name="Zdobnov E.M."/>
            <person name="Zdobnov E.M."/>
            <person name="Wyder S."/>
            <person name="Kriventseva E.V."/>
            <person name="Kadowaki T."/>
            <person name="Bork P."/>
            <person name="Aranda M."/>
            <person name="Bao R."/>
            <person name="Beermann A."/>
            <person name="Berns N."/>
            <person name="Bolognesi R."/>
            <person name="Bonneton F."/>
            <person name="Bopp D."/>
            <person name="Brown S.J."/>
            <person name="Bucher G."/>
            <person name="Butts T."/>
            <person name="Chaumot A."/>
            <person name="Denell R.E."/>
            <person name="Ferrier D.E."/>
            <person name="Friedrich M."/>
            <person name="Gordon C.M."/>
            <person name="Jindra M."/>
            <person name="Klingler M."/>
            <person name="Lan Q."/>
            <person name="Lattorff H.M."/>
            <person name="Laudet V."/>
            <person name="von Levetsow C."/>
            <person name="Liu Z."/>
            <person name="Lutz R."/>
            <person name="Lynch J.A."/>
            <person name="da Fonseca R.N."/>
            <person name="Posnien N."/>
            <person name="Reuter R."/>
            <person name="Roth S."/>
            <person name="Savard J."/>
            <person name="Schinko J.B."/>
            <person name="Schmitt C."/>
            <person name="Schoppmeier M."/>
            <person name="Schroder R."/>
            <person name="Shippy T.D."/>
            <person name="Simonnet F."/>
            <person name="Marques-Souza H."/>
            <person name="Tautz D."/>
            <person name="Tomoyasu Y."/>
            <person name="Trauner J."/>
            <person name="Van der Zee M."/>
            <person name="Vervoort M."/>
            <person name="Wittkopp N."/>
            <person name="Wimmer E.A."/>
            <person name="Yang X."/>
            <person name="Jones A.K."/>
            <person name="Sattelle D.B."/>
            <person name="Ebert P.R."/>
            <person name="Nelson D."/>
            <person name="Scott J.G."/>
            <person name="Beeman R.W."/>
            <person name="Muthukrishnan S."/>
            <person name="Kramer K.J."/>
            <person name="Arakane Y."/>
            <person name="Beeman R.W."/>
            <person name="Zhu Q."/>
            <person name="Hogenkamp D."/>
            <person name="Dixit R."/>
            <person name="Oppert B."/>
            <person name="Jiang H."/>
            <person name="Zou Z."/>
            <person name="Marshall J."/>
            <person name="Elpidina E."/>
            <person name="Vinokurov K."/>
            <person name="Oppert C."/>
            <person name="Zou Z."/>
            <person name="Evans J."/>
            <person name="Lu Z."/>
            <person name="Zhao P."/>
            <person name="Sumathipala N."/>
            <person name="Altincicek B."/>
            <person name="Vilcinskas A."/>
            <person name="Williams M."/>
            <person name="Hultmark D."/>
            <person name="Hetru C."/>
            <person name="Jiang H."/>
            <person name="Grimmelikhuijzen C.J."/>
            <person name="Hauser F."/>
            <person name="Cazzamali G."/>
            <person name="Williamson M."/>
            <person name="Park Y."/>
            <person name="Li B."/>
            <person name="Tanaka Y."/>
            <person name="Predel R."/>
            <person name="Neupert S."/>
            <person name="Schachtner J."/>
            <person name="Verleyen P."/>
            <person name="Raible F."/>
            <person name="Bork P."/>
            <person name="Friedrich M."/>
            <person name="Walden K.K."/>
            <person name="Robertson H.M."/>
            <person name="Angeli S."/>
            <person name="Foret S."/>
            <person name="Bucher G."/>
            <person name="Schuetz S."/>
            <person name="Maleszka R."/>
            <person name="Wimmer E.A."/>
            <person name="Beeman R.W."/>
            <person name="Lorenzen M."/>
            <person name="Tomoyasu Y."/>
            <person name="Miller S.C."/>
            <person name="Grossmann D."/>
            <person name="Bucher G."/>
        </authorList>
    </citation>
    <scope>NUCLEOTIDE SEQUENCE [LARGE SCALE GENOMIC DNA]</scope>
    <source>
        <strain evidence="2 3">Georgia GA2</strain>
    </source>
</reference>
<sequence length="90" mass="9868">MSTKLFVLFAFVCVVQVMAAPKPINWSQLGRNALDFGRKAVPVVKNGCQLLNGAPPPPQIYYVNVPYQNPQGGIPIQYAPPVSNNIEEIE</sequence>
<dbReference type="EMBL" id="KQ971312">
    <property type="protein sequence ID" value="EEZ99206.1"/>
    <property type="molecule type" value="Genomic_DNA"/>
</dbReference>
<evidence type="ECO:0000313" key="3">
    <source>
        <dbReference type="Proteomes" id="UP000007266"/>
    </source>
</evidence>
<evidence type="ECO:0000313" key="2">
    <source>
        <dbReference type="EMBL" id="EEZ99206.1"/>
    </source>
</evidence>
<dbReference type="AlphaFoldDB" id="D6W9Y9"/>
<dbReference type="OrthoDB" id="6666303at2759"/>